<evidence type="ECO:0000313" key="2">
    <source>
        <dbReference type="EMBL" id="THF52894.1"/>
    </source>
</evidence>
<feature type="signal peptide" evidence="1">
    <location>
        <begin position="1"/>
        <end position="19"/>
    </location>
</feature>
<name>A0A4S4A397_9FLAO</name>
<accession>A0A4S4A397</accession>
<evidence type="ECO:0000256" key="1">
    <source>
        <dbReference type="SAM" id="SignalP"/>
    </source>
</evidence>
<keyword evidence="3" id="KW-1185">Reference proteome</keyword>
<dbReference type="AlphaFoldDB" id="A0A4S4A397"/>
<dbReference type="RefSeq" id="WP_136401419.1">
    <property type="nucleotide sequence ID" value="NZ_SSNZ01000001.1"/>
</dbReference>
<sequence length="186" mass="21976">MKKIIAVILIVVCHSFVHAQDNINKELSKLFLDLKLELVPDKMIESSNLKFEKFVRDIPDFQDKETIFLTEFTENKAVKSKIVAGEIKIIQRDGKIKYGIYQVVQNLKFQTLEDLQYEYNRLSKQYEELARYIKTDTNEDGNEYFINHITKTITIKDKLKSIKLDFSYSVPRKKETGYHLFISYSF</sequence>
<proteinExistence type="predicted"/>
<gene>
    <name evidence="2" type="ORF">E6C50_01415</name>
</gene>
<protein>
    <submittedName>
        <fullName evidence="2">Uncharacterized protein</fullName>
    </submittedName>
</protein>
<dbReference type="Proteomes" id="UP000307507">
    <property type="component" value="Unassembled WGS sequence"/>
</dbReference>
<keyword evidence="1" id="KW-0732">Signal</keyword>
<reference evidence="2 3" key="1">
    <citation type="submission" date="2019-04" db="EMBL/GenBank/DDBJ databases">
        <title>Flavobacterium sp. nov. isolated from construction timber.</title>
        <authorList>
            <person name="Lin S.-Y."/>
            <person name="Chang C.-T."/>
            <person name="Young C.-C."/>
        </authorList>
    </citation>
    <scope>NUCLEOTIDE SEQUENCE [LARGE SCALE GENOMIC DNA]</scope>
    <source>
        <strain evidence="2 3">CC-CTC003</strain>
    </source>
</reference>
<dbReference type="EMBL" id="SSNZ01000001">
    <property type="protein sequence ID" value="THF52894.1"/>
    <property type="molecule type" value="Genomic_DNA"/>
</dbReference>
<evidence type="ECO:0000313" key="3">
    <source>
        <dbReference type="Proteomes" id="UP000307507"/>
    </source>
</evidence>
<feature type="chain" id="PRO_5020441095" evidence="1">
    <location>
        <begin position="20"/>
        <end position="186"/>
    </location>
</feature>
<organism evidence="2 3">
    <name type="scientific">Flavobacterium supellecticarium</name>
    <dbReference type="NCBI Taxonomy" id="2565924"/>
    <lineage>
        <taxon>Bacteria</taxon>
        <taxon>Pseudomonadati</taxon>
        <taxon>Bacteroidota</taxon>
        <taxon>Flavobacteriia</taxon>
        <taxon>Flavobacteriales</taxon>
        <taxon>Flavobacteriaceae</taxon>
        <taxon>Flavobacterium</taxon>
    </lineage>
</organism>
<comment type="caution">
    <text evidence="2">The sequence shown here is derived from an EMBL/GenBank/DDBJ whole genome shotgun (WGS) entry which is preliminary data.</text>
</comment>